<dbReference type="Gene3D" id="2.60.40.10">
    <property type="entry name" value="Immunoglobulins"/>
    <property type="match status" value="6"/>
</dbReference>
<dbReference type="InterPro" id="IPR045828">
    <property type="entry name" value="PKD_Bacteroidetes"/>
</dbReference>
<feature type="domain" description="PKD" evidence="6">
    <location>
        <begin position="42"/>
        <end position="93"/>
    </location>
</feature>
<dbReference type="GO" id="GO:0006816">
    <property type="term" value="P:calcium ion transport"/>
    <property type="evidence" value="ECO:0007669"/>
    <property type="project" value="TreeGrafter"/>
</dbReference>
<organism evidence="7 8">
    <name type="scientific">Cecembia rubra</name>
    <dbReference type="NCBI Taxonomy" id="1485585"/>
    <lineage>
        <taxon>Bacteria</taxon>
        <taxon>Pseudomonadati</taxon>
        <taxon>Bacteroidota</taxon>
        <taxon>Cytophagia</taxon>
        <taxon>Cytophagales</taxon>
        <taxon>Cyclobacteriaceae</taxon>
        <taxon>Cecembia</taxon>
    </lineage>
</organism>
<evidence type="ECO:0000259" key="6">
    <source>
        <dbReference type="PROSITE" id="PS50093"/>
    </source>
</evidence>
<dbReference type="GO" id="GO:0005261">
    <property type="term" value="F:monoatomic cation channel activity"/>
    <property type="evidence" value="ECO:0007669"/>
    <property type="project" value="TreeGrafter"/>
</dbReference>
<dbReference type="GO" id="GO:0005886">
    <property type="term" value="C:plasma membrane"/>
    <property type="evidence" value="ECO:0007669"/>
    <property type="project" value="TreeGrafter"/>
</dbReference>
<dbReference type="PANTHER" id="PTHR46730:SF4">
    <property type="entry name" value="POLYCYSTIC KIDNEY DISEASE PROTEIN 1-LIKE 1"/>
    <property type="match status" value="1"/>
</dbReference>
<evidence type="ECO:0000256" key="2">
    <source>
        <dbReference type="ARBA" id="ARBA00022692"/>
    </source>
</evidence>
<dbReference type="Pfam" id="PF19406">
    <property type="entry name" value="PKD_5"/>
    <property type="match status" value="1"/>
</dbReference>
<dbReference type="Proteomes" id="UP000240708">
    <property type="component" value="Unassembled WGS sequence"/>
</dbReference>
<dbReference type="Pfam" id="PF13573">
    <property type="entry name" value="SprB"/>
    <property type="match status" value="3"/>
</dbReference>
<sequence>MEIRKSLIFSFLALVFILTIFRLTAIVGTSGYIFPKIAEEDPVADFTFDPEVLCADQAIKFTNTSTGDSLSYEWNFGDGKTSTLKDPSHIFSTVAGGGTQTFNVKLTIKDKRDSVRSITKSVTVNQVPSMAVGSDKGSVDFENLSYFILCENSSSVFTFYNNSTTRSTNVLYEIDWGDGSTPFSDSDWTELSHEYDRGIYDITYTITSANGCKFTKKYGVFVGGNPAVGLGNPGNTNVCVGSQLTFPITGTENNPEGTRYFVFFSDDFNNPQIFEHPAPPTVTHTFGSGSCSFFADGFNNSFSVRIIAVNPCSSSAATVVPIYVSENPNPLIDLPKDPVCKDVAVQIRNRKEEGKEVATNGQCSDPRFVWEISPATGWVLDGGSLGTINNPSSPNSWVSGTEFIFPRFTEAGTYTIKLTTGNRCGIKFKEETICVIPEPVPDFQLDNILVCAPDIVEATNTSNVLGACDLDFFQWSVAYNGGNCGPGADWKFAEGNAQSPNAKFEFINPGRYTITLTASTSCGTFSKSQEVVVSTPPIVEINNIQDLCVNGSISPSANVRACDDGQISYKWTFEGGIPSSSEEEVPGQILFDSPGEKIITLEVSSSCGTTIKTQSINVNPLPQVDAGADIEICEGESLTLNGTVLPVGNYNFQWTADPVSNIIGANTLTPTISPRVNTTYTLRARNTVTGCEEFDQITVTVIPAPVVVFDIPNQVICSGESTLPVNIFSDPTGEQIKWTVNGNGIAGLNISEGENLIPSFTLVNTSNSAIELVFTAQIVKEDAGNCTLTPGTYVITVKPEPSFKDETLEICSEQDFSYIPEGFVPGTTFLWTSAAPNGIIGNTNNTTVQQAAVTDKLINETNVPLELLYTITPFLGGCSGDPFQLSVTVLPSPVVDFSIPDQIICTGGFTEEVIISSDVETAQFTWTAIANGALGVIPSGVGNLIPVQQIINPSQNPIIVRFEVFGSVSGENSCAGLPKIYRITVNPSISLVSEVSDYSGFQISCTGANDGFIRLNPRGGSGNYTFTWTGPNGFKSNQKDINNLPPGNYSVLIEDEFGCSLEKDFTLVEPSPLAAELASTRDIFCSGESTGQIFIKVSGGVSAFPYQFNWFRNGQPFNATGQNLIDVPSGIYEVEIADRNGCVIALGPIELIQPELPLVIGFEKTDISCYDANDGFIKLDIQGGVPPFRIAWNNNSTRDELNNLGPGNYTVQVSDQAGCVKTQTIIIEDAPLFRILPEVRQISCFGKKDGYIKLNFEGGVGKPIVLWNNGEDRNELFNLGPGTYSVLIKDETDCEIRSTFNIVEPAELLIEPQIFDAIDCINPQSGSINLGISGGRPPYTYVWSNGQTSSNLTNIPAGQYNVVVRDASGCEIKGTFEVKRPAPLAITSVRRTFIACDPRLIEEEIQVSISGGVAPYRINWSGGKVSQNGQVMNTTKAGLYTVQITDGAGCTTTQSYEVKNLDVLPDLAIQSLAFDQYKSYLVNFEIQFWNRSFGEIAGYYWDFGDGNFSTEENPKHSYLKEGEYEVILKVTDIYGCVSEVKSRIKVFDYFLVMPNAFTPNGDGVNDYFFPRFINIASLEFWVLNKWGETIFYTDDKDSKGWDGTVGGKEVPAGNYLYKLSFKTLDGRKQDKTEVFLLLK</sequence>
<keyword evidence="4" id="KW-1133">Transmembrane helix</keyword>
<dbReference type="InterPro" id="IPR022409">
    <property type="entry name" value="PKD/Chitinase_dom"/>
</dbReference>
<feature type="domain" description="PKD" evidence="6">
    <location>
        <begin position="490"/>
        <end position="536"/>
    </location>
</feature>
<evidence type="ECO:0000313" key="7">
    <source>
        <dbReference type="EMBL" id="PSL07457.1"/>
    </source>
</evidence>
<comment type="subcellular location">
    <subcellularLocation>
        <location evidence="1">Membrane</location>
        <topology evidence="1">Multi-pass membrane protein</topology>
    </subcellularLocation>
</comment>
<dbReference type="RefSeq" id="WP_106565541.1">
    <property type="nucleotide sequence ID" value="NZ_PYGF01000001.1"/>
</dbReference>
<dbReference type="PANTHER" id="PTHR46730">
    <property type="entry name" value="POLYCYSTIN-1"/>
    <property type="match status" value="1"/>
</dbReference>
<accession>A0A2P8EDG0</accession>
<evidence type="ECO:0000256" key="3">
    <source>
        <dbReference type="ARBA" id="ARBA00022737"/>
    </source>
</evidence>
<protein>
    <submittedName>
        <fullName evidence="7">Gliding motility-associated-like protein</fullName>
    </submittedName>
</protein>
<keyword evidence="3" id="KW-0677">Repeat</keyword>
<dbReference type="Gene3D" id="2.60.40.740">
    <property type="match status" value="1"/>
</dbReference>
<dbReference type="InterPro" id="IPR025667">
    <property type="entry name" value="SprB_repeat"/>
</dbReference>
<reference evidence="7 8" key="1">
    <citation type="submission" date="2018-03" db="EMBL/GenBank/DDBJ databases">
        <title>Genomic Encyclopedia of Archaeal and Bacterial Type Strains, Phase II (KMG-II): from individual species to whole genera.</title>
        <authorList>
            <person name="Goeker M."/>
        </authorList>
    </citation>
    <scope>NUCLEOTIDE SEQUENCE [LARGE SCALE GENOMIC DNA]</scope>
    <source>
        <strain evidence="7 8">DSM 28057</strain>
    </source>
</reference>
<dbReference type="InterPro" id="IPR000601">
    <property type="entry name" value="PKD_dom"/>
</dbReference>
<proteinExistence type="predicted"/>
<evidence type="ECO:0000256" key="4">
    <source>
        <dbReference type="ARBA" id="ARBA00022989"/>
    </source>
</evidence>
<dbReference type="InterPro" id="IPR026341">
    <property type="entry name" value="T9SS_type_B"/>
</dbReference>
<dbReference type="PROSITE" id="PS50093">
    <property type="entry name" value="PKD"/>
    <property type="match status" value="3"/>
</dbReference>
<dbReference type="InterPro" id="IPR013783">
    <property type="entry name" value="Ig-like_fold"/>
</dbReference>
<feature type="domain" description="PKD" evidence="6">
    <location>
        <begin position="1482"/>
        <end position="1535"/>
    </location>
</feature>
<name>A0A2P8EDG0_9BACT</name>
<evidence type="ECO:0000313" key="8">
    <source>
        <dbReference type="Proteomes" id="UP000240708"/>
    </source>
</evidence>
<dbReference type="SMART" id="SM00089">
    <property type="entry name" value="PKD"/>
    <property type="match status" value="5"/>
</dbReference>
<dbReference type="EMBL" id="PYGF01000001">
    <property type="protein sequence ID" value="PSL07457.1"/>
    <property type="molecule type" value="Genomic_DNA"/>
</dbReference>
<gene>
    <name evidence="7" type="ORF">CLV48_101387</name>
</gene>
<evidence type="ECO:0000256" key="5">
    <source>
        <dbReference type="ARBA" id="ARBA00023136"/>
    </source>
</evidence>
<dbReference type="CDD" id="cd00146">
    <property type="entry name" value="PKD"/>
    <property type="match status" value="2"/>
</dbReference>
<keyword evidence="5" id="KW-0472">Membrane</keyword>
<dbReference type="Pfam" id="PF13585">
    <property type="entry name" value="CHU_C"/>
    <property type="match status" value="1"/>
</dbReference>
<dbReference type="SUPFAM" id="SSF49299">
    <property type="entry name" value="PKD domain"/>
    <property type="match status" value="5"/>
</dbReference>
<keyword evidence="2" id="KW-0812">Transmembrane</keyword>
<dbReference type="InterPro" id="IPR035986">
    <property type="entry name" value="PKD_dom_sf"/>
</dbReference>
<comment type="caution">
    <text evidence="7">The sequence shown here is derived from an EMBL/GenBank/DDBJ whole genome shotgun (WGS) entry which is preliminary data.</text>
</comment>
<evidence type="ECO:0000256" key="1">
    <source>
        <dbReference type="ARBA" id="ARBA00004141"/>
    </source>
</evidence>
<dbReference type="OrthoDB" id="7794186at2"/>
<dbReference type="Pfam" id="PF18911">
    <property type="entry name" value="PKD_4"/>
    <property type="match status" value="2"/>
</dbReference>
<keyword evidence="8" id="KW-1185">Reference proteome</keyword>
<dbReference type="NCBIfam" id="TIGR04131">
    <property type="entry name" value="Bac_Flav_CTERM"/>
    <property type="match status" value="1"/>
</dbReference>